<dbReference type="Proteomes" id="UP000515369">
    <property type="component" value="Chromosome"/>
</dbReference>
<accession>A0A7G5GSN0</accession>
<keyword evidence="4" id="KW-1185">Reference proteome</keyword>
<feature type="transmembrane region" description="Helical" evidence="2">
    <location>
        <begin position="28"/>
        <end position="50"/>
    </location>
</feature>
<name>A0A7G5GSN0_9BACT</name>
<protein>
    <recommendedName>
        <fullName evidence="5">Glycerophosphoryl diester phosphodiesterase membrane domain-containing protein</fullName>
    </recommendedName>
</protein>
<evidence type="ECO:0008006" key="5">
    <source>
        <dbReference type="Google" id="ProtNLM"/>
    </source>
</evidence>
<dbReference type="AlphaFoldDB" id="A0A7G5GSN0"/>
<proteinExistence type="predicted"/>
<sequence>MIQLFQQRDFGDKINVTFQYITQNFRSLALALVYIVGPVALLAGIATGVFQSNMLNLGKMARNGDIDSDSPFGAGYAMALSVFSPAFWFTMIFTLLAILVVSLVTYAHMKVYARKTQQNAPIGSGPVDISVTEVWEEMQPLISRAIVISVLSSIIAFAATLFFVIPGIYVGIVLSLGLVVTTFEGTDFGQTWNRCFALIRDKWWSTLGIIFVMGIISGVIGLIFTLPAGILSFLITAKLLPDMSGFWLILGNVVATVGSTLLRSIIYVALGFQYTNLVERQEGRGLQSAIDSIGTPTSQPRASDEGSY</sequence>
<dbReference type="EMBL" id="CP059732">
    <property type="protein sequence ID" value="QMW01872.1"/>
    <property type="molecule type" value="Genomic_DNA"/>
</dbReference>
<dbReference type="RefSeq" id="WP_182459148.1">
    <property type="nucleotide sequence ID" value="NZ_CP059732.1"/>
</dbReference>
<reference evidence="3 4" key="1">
    <citation type="submission" date="2020-07" db="EMBL/GenBank/DDBJ databases">
        <title>Spirosoma foliorum sp. nov., isolated from the leaves on the Nejang mountain Korea, Republic of.</title>
        <authorList>
            <person name="Ho H."/>
            <person name="Lee Y.-J."/>
            <person name="Nurcahyanto D.-A."/>
            <person name="Kim S.-G."/>
        </authorList>
    </citation>
    <scope>NUCLEOTIDE SEQUENCE [LARGE SCALE GENOMIC DNA]</scope>
    <source>
        <strain evidence="3 4">PL0136</strain>
    </source>
</reference>
<evidence type="ECO:0000313" key="4">
    <source>
        <dbReference type="Proteomes" id="UP000515369"/>
    </source>
</evidence>
<evidence type="ECO:0000313" key="3">
    <source>
        <dbReference type="EMBL" id="QMW01872.1"/>
    </source>
</evidence>
<organism evidence="3 4">
    <name type="scientific">Spirosoma foliorum</name>
    <dbReference type="NCBI Taxonomy" id="2710596"/>
    <lineage>
        <taxon>Bacteria</taxon>
        <taxon>Pseudomonadati</taxon>
        <taxon>Bacteroidota</taxon>
        <taxon>Cytophagia</taxon>
        <taxon>Cytophagales</taxon>
        <taxon>Cytophagaceae</taxon>
        <taxon>Spirosoma</taxon>
    </lineage>
</organism>
<keyword evidence="2" id="KW-1133">Transmembrane helix</keyword>
<feature type="transmembrane region" description="Helical" evidence="2">
    <location>
        <begin position="141"/>
        <end position="162"/>
    </location>
</feature>
<feature type="region of interest" description="Disordered" evidence="1">
    <location>
        <begin position="289"/>
        <end position="308"/>
    </location>
</feature>
<feature type="transmembrane region" description="Helical" evidence="2">
    <location>
        <begin position="86"/>
        <end position="107"/>
    </location>
</feature>
<keyword evidence="2" id="KW-0812">Transmembrane</keyword>
<feature type="transmembrane region" description="Helical" evidence="2">
    <location>
        <begin position="207"/>
        <end position="235"/>
    </location>
</feature>
<feature type="transmembrane region" description="Helical" evidence="2">
    <location>
        <begin position="168"/>
        <end position="186"/>
    </location>
</feature>
<feature type="transmembrane region" description="Helical" evidence="2">
    <location>
        <begin position="247"/>
        <end position="270"/>
    </location>
</feature>
<dbReference type="KEGG" id="sfol:H3H32_28630"/>
<evidence type="ECO:0000256" key="2">
    <source>
        <dbReference type="SAM" id="Phobius"/>
    </source>
</evidence>
<gene>
    <name evidence="3" type="ORF">H3H32_28630</name>
</gene>
<keyword evidence="2" id="KW-0472">Membrane</keyword>
<evidence type="ECO:0000256" key="1">
    <source>
        <dbReference type="SAM" id="MobiDB-lite"/>
    </source>
</evidence>